<organism evidence="4 5">
    <name type="scientific">Mycoplasma cottewii</name>
    <dbReference type="NCBI Taxonomy" id="51364"/>
    <lineage>
        <taxon>Bacteria</taxon>
        <taxon>Bacillati</taxon>
        <taxon>Mycoplasmatota</taxon>
        <taxon>Mollicutes</taxon>
        <taxon>Mycoplasmataceae</taxon>
        <taxon>Mycoplasma</taxon>
    </lineage>
</organism>
<proteinExistence type="inferred from homology"/>
<dbReference type="Gene3D" id="3.40.190.10">
    <property type="entry name" value="Periplasmic binding protein-like II"/>
    <property type="match status" value="3"/>
</dbReference>
<keyword evidence="2" id="KW-0813">Transport</keyword>
<dbReference type="PANTHER" id="PTHR30061">
    <property type="entry name" value="MALTOSE-BINDING PERIPLASMIC PROTEIN"/>
    <property type="match status" value="1"/>
</dbReference>
<keyword evidence="5" id="KW-1185">Reference proteome</keyword>
<keyword evidence="3" id="KW-0732">Signal</keyword>
<accession>A0ABY5TX11</accession>
<evidence type="ECO:0000256" key="1">
    <source>
        <dbReference type="ARBA" id="ARBA00008520"/>
    </source>
</evidence>
<dbReference type="PANTHER" id="PTHR30061:SF50">
    <property type="entry name" value="MALTOSE_MALTODEXTRIN-BINDING PERIPLASMIC PROTEIN"/>
    <property type="match status" value="1"/>
</dbReference>
<name>A0ABY5TX11_9MOLU</name>
<evidence type="ECO:0000313" key="5">
    <source>
        <dbReference type="Proteomes" id="UP001059819"/>
    </source>
</evidence>
<gene>
    <name evidence="4" type="ORF">NX779_03725</name>
</gene>
<comment type="similarity">
    <text evidence="1">Belongs to the bacterial solute-binding protein 1 family.</text>
</comment>
<evidence type="ECO:0000256" key="2">
    <source>
        <dbReference type="ARBA" id="ARBA00022448"/>
    </source>
</evidence>
<evidence type="ECO:0000256" key="3">
    <source>
        <dbReference type="ARBA" id="ARBA00022729"/>
    </source>
</evidence>
<dbReference type="EMBL" id="CP103424">
    <property type="protein sequence ID" value="UWD34889.1"/>
    <property type="molecule type" value="Genomic_DNA"/>
</dbReference>
<reference evidence="4" key="1">
    <citation type="submission" date="2022-08" db="EMBL/GenBank/DDBJ databases">
        <title>Complete genome sequence of Mycoplasma cottewii type strain VIS.</title>
        <authorList>
            <person name="Spergser J."/>
        </authorList>
    </citation>
    <scope>NUCLEOTIDE SEQUENCE</scope>
    <source>
        <strain evidence="4">VIS</strain>
    </source>
</reference>
<dbReference type="PROSITE" id="PS51257">
    <property type="entry name" value="PROKAR_LIPOPROTEIN"/>
    <property type="match status" value="1"/>
</dbReference>
<keyword evidence="4" id="KW-0449">Lipoprotein</keyword>
<dbReference type="SUPFAM" id="SSF53850">
    <property type="entry name" value="Periplasmic binding protein-like II"/>
    <property type="match status" value="1"/>
</dbReference>
<sequence>MKKILSLLSTLAVIGGSTLTVMSCKGRAANEIYVQTNQKWMPMYKKAAEAVNKSFEQRGYDWKIRLKEIDFFQEKDLIDQRGVKDKGISDIFTFPLDQYPKYVNQNTLKDLTEYIKNDLVKTKEDSERFGLEIDKSKQGIEGIKVKDNVNSWTSARVTNLEGKEIYGMIPMSVENLLWVFNKDRVGVEKESDGQGNSFSYLVGSEVDKVSNLDKWGKEGVPEKAQGKPKASIENLAKLNLNQKNNYEFEDGKEREDTSKGAPLVYMDAGNAFYGGTFLNSILNNREEEIKELKADFATPGMVWINKGAKANTTTKADFDSIWENKKFEADFNEATDTIVDFVKSFGKHIETIYGGASGQIGQIIEDALKDGTTAMSLIGPWEVSSKLEIMKKAEKNAGSTNYGFASIGDITFGSQNRKLTGFAGGFGRGVKSTIANRVSKSEKDGSELSKTQAAVEFINEISKEEYATELAFADGKISAYKKVADNIVKELEEGKNVKPASGSRTQTDVDAEKENRKLIGGAYKAIIDGYGKTGKNADVAPRANNELFGIYWGSYATAFGSTFNKKQNREGEKFHQIFRSTYKQEKDRYRFH</sequence>
<evidence type="ECO:0000313" key="4">
    <source>
        <dbReference type="EMBL" id="UWD34889.1"/>
    </source>
</evidence>
<protein>
    <submittedName>
        <fullName evidence="4">Lipoprotein</fullName>
    </submittedName>
</protein>
<dbReference type="RefSeq" id="WP_259430072.1">
    <property type="nucleotide sequence ID" value="NZ_CP103424.1"/>
</dbReference>
<dbReference type="Proteomes" id="UP001059819">
    <property type="component" value="Chromosome"/>
</dbReference>